<proteinExistence type="predicted"/>
<protein>
    <recommendedName>
        <fullName evidence="3">C3H1-type domain-containing protein</fullName>
    </recommendedName>
</protein>
<dbReference type="Proteomes" id="UP001219525">
    <property type="component" value="Unassembled WGS sequence"/>
</dbReference>
<feature type="non-terminal residue" evidence="1">
    <location>
        <position position="146"/>
    </location>
</feature>
<evidence type="ECO:0000313" key="1">
    <source>
        <dbReference type="EMBL" id="KAJ7199692.1"/>
    </source>
</evidence>
<dbReference type="Gene3D" id="3.30.1370.210">
    <property type="match status" value="1"/>
</dbReference>
<accession>A0AAD6V4R2</accession>
<dbReference type="EMBL" id="JARJCW010000067">
    <property type="protein sequence ID" value="KAJ7199692.1"/>
    <property type="molecule type" value="Genomic_DNA"/>
</dbReference>
<organism evidence="1 2">
    <name type="scientific">Mycena pura</name>
    <dbReference type="NCBI Taxonomy" id="153505"/>
    <lineage>
        <taxon>Eukaryota</taxon>
        <taxon>Fungi</taxon>
        <taxon>Dikarya</taxon>
        <taxon>Basidiomycota</taxon>
        <taxon>Agaricomycotina</taxon>
        <taxon>Agaricomycetes</taxon>
        <taxon>Agaricomycetidae</taxon>
        <taxon>Agaricales</taxon>
        <taxon>Marasmiineae</taxon>
        <taxon>Mycenaceae</taxon>
        <taxon>Mycena</taxon>
    </lineage>
</organism>
<evidence type="ECO:0000313" key="2">
    <source>
        <dbReference type="Proteomes" id="UP001219525"/>
    </source>
</evidence>
<sequence length="146" mass="16576">MEYPPVTSCTANFYLDCPSDTEDSLHQGNGKPCKSYNIGRCISGKDCRGQHAGDSKSIRDRLGRNVCLLYLIDRCRFPDTPGECWYAHSRAHLPATGWWNNPKYFAYYGGMYDALKASGSHDVLMDRVLGGNMNGTWLPFEYREQF</sequence>
<name>A0AAD6V4R2_9AGAR</name>
<keyword evidence="2" id="KW-1185">Reference proteome</keyword>
<evidence type="ECO:0008006" key="3">
    <source>
        <dbReference type="Google" id="ProtNLM"/>
    </source>
</evidence>
<comment type="caution">
    <text evidence="1">The sequence shown here is derived from an EMBL/GenBank/DDBJ whole genome shotgun (WGS) entry which is preliminary data.</text>
</comment>
<gene>
    <name evidence="1" type="ORF">GGX14DRAFT_661755</name>
</gene>
<reference evidence="1" key="1">
    <citation type="submission" date="2023-03" db="EMBL/GenBank/DDBJ databases">
        <title>Massive genome expansion in bonnet fungi (Mycena s.s.) driven by repeated elements and novel gene families across ecological guilds.</title>
        <authorList>
            <consortium name="Lawrence Berkeley National Laboratory"/>
            <person name="Harder C.B."/>
            <person name="Miyauchi S."/>
            <person name="Viragh M."/>
            <person name="Kuo A."/>
            <person name="Thoen E."/>
            <person name="Andreopoulos B."/>
            <person name="Lu D."/>
            <person name="Skrede I."/>
            <person name="Drula E."/>
            <person name="Henrissat B."/>
            <person name="Morin E."/>
            <person name="Kohler A."/>
            <person name="Barry K."/>
            <person name="LaButti K."/>
            <person name="Morin E."/>
            <person name="Salamov A."/>
            <person name="Lipzen A."/>
            <person name="Mereny Z."/>
            <person name="Hegedus B."/>
            <person name="Baldrian P."/>
            <person name="Stursova M."/>
            <person name="Weitz H."/>
            <person name="Taylor A."/>
            <person name="Grigoriev I.V."/>
            <person name="Nagy L.G."/>
            <person name="Martin F."/>
            <person name="Kauserud H."/>
        </authorList>
    </citation>
    <scope>NUCLEOTIDE SEQUENCE</scope>
    <source>
        <strain evidence="1">9144</strain>
    </source>
</reference>
<dbReference type="AlphaFoldDB" id="A0AAD6V4R2"/>